<keyword evidence="2" id="KW-0238">DNA-binding</keyword>
<dbReference type="PANTHER" id="PTHR46796">
    <property type="entry name" value="HTH-TYPE TRANSCRIPTIONAL ACTIVATOR RHAS-RELATED"/>
    <property type="match status" value="1"/>
</dbReference>
<dbReference type="GO" id="GO:0003700">
    <property type="term" value="F:DNA-binding transcription factor activity"/>
    <property type="evidence" value="ECO:0007669"/>
    <property type="project" value="InterPro"/>
</dbReference>
<organism evidence="5 6">
    <name type="scientific">Paracoccus seriniphilus</name>
    <dbReference type="NCBI Taxonomy" id="184748"/>
    <lineage>
        <taxon>Bacteria</taxon>
        <taxon>Pseudomonadati</taxon>
        <taxon>Pseudomonadota</taxon>
        <taxon>Alphaproteobacteria</taxon>
        <taxon>Rhodobacterales</taxon>
        <taxon>Paracoccaceae</taxon>
        <taxon>Paracoccus</taxon>
    </lineage>
</organism>
<sequence length="338" mass="37709">MNPVSGMISVSAGMLEKCHRTEFWRSLSSPLYDVSPLNDDQVIEGRLDSRLMGSFMIGKRWFDARVNLRDSLRIAQGGMDGYQLELFLEGSLVSDCDGTDMHLAPGDIGVFDFARPHRSRHTAGTSLMVYMPRERMDAATGGRSIHGRVLRAGEPGTRLVTSVLHGLFDIMPDLPEQDAIALDDTMMNMLVANVAKQPLDNEDRNGAGHAGLRREILNFIRHNLRDPDLGPNMLADHFCMSRSQIYRMFPGRGGVGRVVREERLKHALHDLCRHHKLSITAIAYDYGFSSSNQFLRAFRSHFGMTPSQARQRSASTVPYLEGPKLAMHIAQLAADISC</sequence>
<protein>
    <submittedName>
        <fullName evidence="5">Transcriptional regulator, AraC family</fullName>
    </submittedName>
</protein>
<dbReference type="AlphaFoldDB" id="A0A239Q242"/>
<dbReference type="Gene3D" id="1.10.10.60">
    <property type="entry name" value="Homeodomain-like"/>
    <property type="match status" value="1"/>
</dbReference>
<dbReference type="OrthoDB" id="8004517at2"/>
<accession>A0A239Q242</accession>
<dbReference type="InterPro" id="IPR020449">
    <property type="entry name" value="Tscrpt_reg_AraC-type_HTH"/>
</dbReference>
<feature type="domain" description="HTH araC/xylS-type" evidence="4">
    <location>
        <begin position="214"/>
        <end position="312"/>
    </location>
</feature>
<dbReference type="Pfam" id="PF12833">
    <property type="entry name" value="HTH_18"/>
    <property type="match status" value="1"/>
</dbReference>
<dbReference type="PANTHER" id="PTHR46796:SF6">
    <property type="entry name" value="ARAC SUBFAMILY"/>
    <property type="match status" value="1"/>
</dbReference>
<keyword evidence="1" id="KW-0805">Transcription regulation</keyword>
<evidence type="ECO:0000313" key="6">
    <source>
        <dbReference type="Proteomes" id="UP000198307"/>
    </source>
</evidence>
<dbReference type="InterPro" id="IPR018062">
    <property type="entry name" value="HTH_AraC-typ_CS"/>
</dbReference>
<reference evidence="5 6" key="1">
    <citation type="submission" date="2017-07" db="EMBL/GenBank/DDBJ databases">
        <authorList>
            <person name="Sun Z.S."/>
            <person name="Albrecht U."/>
            <person name="Echele G."/>
            <person name="Lee C.C."/>
        </authorList>
    </citation>
    <scope>NUCLEOTIDE SEQUENCE [LARGE SCALE GENOMIC DNA]</scope>
    <source>
        <strain evidence="5 6">DSM 14827</strain>
    </source>
</reference>
<dbReference type="Proteomes" id="UP000198307">
    <property type="component" value="Unassembled WGS sequence"/>
</dbReference>
<dbReference type="InterPro" id="IPR035418">
    <property type="entry name" value="AraC-bd_2"/>
</dbReference>
<dbReference type="RefSeq" id="WP_089345916.1">
    <property type="nucleotide sequence ID" value="NZ_CP067130.1"/>
</dbReference>
<gene>
    <name evidence="5" type="ORF">SAMN05444959_12316</name>
</gene>
<dbReference type="PROSITE" id="PS01124">
    <property type="entry name" value="HTH_ARAC_FAMILY_2"/>
    <property type="match status" value="1"/>
</dbReference>
<dbReference type="InterPro" id="IPR018060">
    <property type="entry name" value="HTH_AraC"/>
</dbReference>
<dbReference type="InterPro" id="IPR009057">
    <property type="entry name" value="Homeodomain-like_sf"/>
</dbReference>
<proteinExistence type="predicted"/>
<dbReference type="PROSITE" id="PS00041">
    <property type="entry name" value="HTH_ARAC_FAMILY_1"/>
    <property type="match status" value="1"/>
</dbReference>
<dbReference type="Pfam" id="PF14525">
    <property type="entry name" value="AraC_binding_2"/>
    <property type="match status" value="1"/>
</dbReference>
<evidence type="ECO:0000256" key="1">
    <source>
        <dbReference type="ARBA" id="ARBA00023015"/>
    </source>
</evidence>
<keyword evidence="3" id="KW-0804">Transcription</keyword>
<keyword evidence="6" id="KW-1185">Reference proteome</keyword>
<evidence type="ECO:0000256" key="2">
    <source>
        <dbReference type="ARBA" id="ARBA00023125"/>
    </source>
</evidence>
<dbReference type="GO" id="GO:0043565">
    <property type="term" value="F:sequence-specific DNA binding"/>
    <property type="evidence" value="ECO:0007669"/>
    <property type="project" value="InterPro"/>
</dbReference>
<evidence type="ECO:0000256" key="3">
    <source>
        <dbReference type="ARBA" id="ARBA00023163"/>
    </source>
</evidence>
<evidence type="ECO:0000313" key="5">
    <source>
        <dbReference type="EMBL" id="SNT76621.1"/>
    </source>
</evidence>
<dbReference type="SUPFAM" id="SSF46689">
    <property type="entry name" value="Homeodomain-like"/>
    <property type="match status" value="1"/>
</dbReference>
<dbReference type="EMBL" id="FZQB01000023">
    <property type="protein sequence ID" value="SNT76621.1"/>
    <property type="molecule type" value="Genomic_DNA"/>
</dbReference>
<dbReference type="InterPro" id="IPR050204">
    <property type="entry name" value="AraC_XylS_family_regulators"/>
</dbReference>
<dbReference type="SMART" id="SM00342">
    <property type="entry name" value="HTH_ARAC"/>
    <property type="match status" value="1"/>
</dbReference>
<evidence type="ECO:0000259" key="4">
    <source>
        <dbReference type="PROSITE" id="PS01124"/>
    </source>
</evidence>
<dbReference type="PRINTS" id="PR00032">
    <property type="entry name" value="HTHARAC"/>
</dbReference>
<name>A0A239Q242_9RHOB</name>